<dbReference type="InterPro" id="IPR029063">
    <property type="entry name" value="SAM-dependent_MTases_sf"/>
</dbReference>
<dbReference type="PROSITE" id="PS00093">
    <property type="entry name" value="N4_MTASE"/>
    <property type="match status" value="1"/>
</dbReference>
<gene>
    <name evidence="8" type="ORF">HHE01_04930</name>
</gene>
<dbReference type="Proteomes" id="UP000046090">
    <property type="component" value="Unassembled WGS sequence"/>
</dbReference>
<name>A0A0K2Y979_HELHE</name>
<sequence length="298" mass="34538">MYELATLNLSEKQVLLKQIDEIIEQATRFDHFAQILIQNIHTNPYPQIKDILSTLVVLMDIFKNGFLVKYLHEKWLFLKKIILELPHCTRAIKAIHGDARHLPLENESVDMVLTSPPYINVFNYHQNYRASVELLGYNVLTIAKSEFGANRKHRGNRLLTVIQYCIDMALTLKEICRVSKMGARLVFVVGRESNVLGYSFYNSALIHRIALEVLGLSFLLRQERMYKNRYGKMIYEDIIHLTKNKILEVSDDLITTQARKIAINALYSKYYLDNPNKILLEEAIKSANKVNPSEIFHA</sequence>
<evidence type="ECO:0000256" key="1">
    <source>
        <dbReference type="ARBA" id="ARBA00010203"/>
    </source>
</evidence>
<proteinExistence type="inferred from homology"/>
<dbReference type="EMBL" id="CDMK01000002">
    <property type="protein sequence ID" value="CRI34692.1"/>
    <property type="molecule type" value="Genomic_DNA"/>
</dbReference>
<evidence type="ECO:0000256" key="4">
    <source>
        <dbReference type="ARBA" id="ARBA00022679"/>
    </source>
</evidence>
<dbReference type="GeneID" id="76197206"/>
<accession>A0A0K2Y979</accession>
<dbReference type="EC" id="2.1.1.113" evidence="2"/>
<keyword evidence="4" id="KW-0808">Transferase</keyword>
<keyword evidence="3" id="KW-0489">Methyltransferase</keyword>
<dbReference type="GO" id="GO:0003677">
    <property type="term" value="F:DNA binding"/>
    <property type="evidence" value="ECO:0007669"/>
    <property type="project" value="InterPro"/>
</dbReference>
<keyword evidence="5" id="KW-0949">S-adenosyl-L-methionine</keyword>
<dbReference type="Gene3D" id="3.40.50.150">
    <property type="entry name" value="Vaccinia Virus protein VP39"/>
    <property type="match status" value="1"/>
</dbReference>
<evidence type="ECO:0000256" key="7">
    <source>
        <dbReference type="ARBA" id="ARBA00049120"/>
    </source>
</evidence>
<dbReference type="GO" id="GO:0032259">
    <property type="term" value="P:methylation"/>
    <property type="evidence" value="ECO:0007669"/>
    <property type="project" value="UniProtKB-KW"/>
</dbReference>
<organism evidence="8 9">
    <name type="scientific">Helicobacter heilmannii</name>
    <dbReference type="NCBI Taxonomy" id="35817"/>
    <lineage>
        <taxon>Bacteria</taxon>
        <taxon>Pseudomonadati</taxon>
        <taxon>Campylobacterota</taxon>
        <taxon>Epsilonproteobacteria</taxon>
        <taxon>Campylobacterales</taxon>
        <taxon>Helicobacteraceae</taxon>
        <taxon>Helicobacter</taxon>
    </lineage>
</organism>
<reference evidence="9" key="1">
    <citation type="submission" date="2014-12" db="EMBL/GenBank/DDBJ databases">
        <authorList>
            <person name="Smet A."/>
        </authorList>
    </citation>
    <scope>NUCLEOTIDE SEQUENCE [LARGE SCALE GENOMIC DNA]</scope>
</reference>
<comment type="catalytic activity">
    <reaction evidence="7">
        <text>a 2'-deoxycytidine in DNA + S-adenosyl-L-methionine = an N(4)-methyl-2'-deoxycytidine in DNA + S-adenosyl-L-homocysteine + H(+)</text>
        <dbReference type="Rhea" id="RHEA:16857"/>
        <dbReference type="Rhea" id="RHEA-COMP:11369"/>
        <dbReference type="Rhea" id="RHEA-COMP:13674"/>
        <dbReference type="ChEBI" id="CHEBI:15378"/>
        <dbReference type="ChEBI" id="CHEBI:57856"/>
        <dbReference type="ChEBI" id="CHEBI:59789"/>
        <dbReference type="ChEBI" id="CHEBI:85452"/>
        <dbReference type="ChEBI" id="CHEBI:137933"/>
        <dbReference type="EC" id="2.1.1.113"/>
    </reaction>
</comment>
<evidence type="ECO:0000313" key="9">
    <source>
        <dbReference type="Proteomes" id="UP000046090"/>
    </source>
</evidence>
<evidence type="ECO:0000256" key="6">
    <source>
        <dbReference type="ARBA" id="ARBA00022747"/>
    </source>
</evidence>
<keyword evidence="6" id="KW-0680">Restriction system</keyword>
<dbReference type="SUPFAM" id="SSF53335">
    <property type="entry name" value="S-adenosyl-L-methionine-dependent methyltransferases"/>
    <property type="match status" value="2"/>
</dbReference>
<protein>
    <recommendedName>
        <fullName evidence="2">site-specific DNA-methyltransferase (cytosine-N(4)-specific)</fullName>
        <ecNumber evidence="2">2.1.1.113</ecNumber>
    </recommendedName>
</protein>
<dbReference type="RefSeq" id="WP_015107237.1">
    <property type="nucleotide sequence ID" value="NZ_CDMK01000002.1"/>
</dbReference>
<dbReference type="GO" id="GO:0015667">
    <property type="term" value="F:site-specific DNA-methyltransferase (cytosine-N4-specific) activity"/>
    <property type="evidence" value="ECO:0007669"/>
    <property type="project" value="UniProtKB-EC"/>
</dbReference>
<evidence type="ECO:0000256" key="3">
    <source>
        <dbReference type="ARBA" id="ARBA00022603"/>
    </source>
</evidence>
<evidence type="ECO:0000256" key="2">
    <source>
        <dbReference type="ARBA" id="ARBA00012185"/>
    </source>
</evidence>
<dbReference type="InterPro" id="IPR017985">
    <property type="entry name" value="MeTrfase_CN4_CS"/>
</dbReference>
<evidence type="ECO:0000256" key="5">
    <source>
        <dbReference type="ARBA" id="ARBA00022691"/>
    </source>
</evidence>
<evidence type="ECO:0000313" key="8">
    <source>
        <dbReference type="EMBL" id="CRI34692.1"/>
    </source>
</evidence>
<dbReference type="AlphaFoldDB" id="A0A0K2Y979"/>
<comment type="similarity">
    <text evidence="1">Belongs to the N(4)/N(6)-methyltransferase family. N(4) subfamily.</text>
</comment>
<keyword evidence="9" id="KW-1185">Reference proteome</keyword>
<dbReference type="GO" id="GO:0009307">
    <property type="term" value="P:DNA restriction-modification system"/>
    <property type="evidence" value="ECO:0007669"/>
    <property type="project" value="UniProtKB-KW"/>
</dbReference>